<name>A0A1X6NUS2_PORUM</name>
<feature type="compositionally biased region" description="Polar residues" evidence="1">
    <location>
        <begin position="647"/>
        <end position="659"/>
    </location>
</feature>
<proteinExistence type="predicted"/>
<dbReference type="Proteomes" id="UP000218209">
    <property type="component" value="Unassembled WGS sequence"/>
</dbReference>
<accession>A0A1X6NUS2</accession>
<feature type="compositionally biased region" description="Pro residues" evidence="1">
    <location>
        <begin position="586"/>
        <end position="599"/>
    </location>
</feature>
<feature type="compositionally biased region" description="Gly residues" evidence="1">
    <location>
        <begin position="714"/>
        <end position="741"/>
    </location>
</feature>
<feature type="compositionally biased region" description="Pro residues" evidence="1">
    <location>
        <begin position="313"/>
        <end position="330"/>
    </location>
</feature>
<evidence type="ECO:0000313" key="3">
    <source>
        <dbReference type="Proteomes" id="UP000218209"/>
    </source>
</evidence>
<feature type="region of interest" description="Disordered" evidence="1">
    <location>
        <begin position="519"/>
        <end position="614"/>
    </location>
</feature>
<feature type="region of interest" description="Disordered" evidence="1">
    <location>
        <begin position="1"/>
        <end position="40"/>
    </location>
</feature>
<feature type="compositionally biased region" description="Basic residues" evidence="1">
    <location>
        <begin position="690"/>
        <end position="700"/>
    </location>
</feature>
<feature type="compositionally biased region" description="Basic and acidic residues" evidence="1">
    <location>
        <begin position="824"/>
        <end position="833"/>
    </location>
</feature>
<feature type="compositionally biased region" description="Low complexity" evidence="1">
    <location>
        <begin position="630"/>
        <end position="644"/>
    </location>
</feature>
<feature type="compositionally biased region" description="Gly residues" evidence="1">
    <location>
        <begin position="752"/>
        <end position="762"/>
    </location>
</feature>
<evidence type="ECO:0000256" key="1">
    <source>
        <dbReference type="SAM" id="MobiDB-lite"/>
    </source>
</evidence>
<feature type="compositionally biased region" description="Basic residues" evidence="1">
    <location>
        <begin position="556"/>
        <end position="569"/>
    </location>
</feature>
<feature type="region of interest" description="Disordered" evidence="1">
    <location>
        <begin position="313"/>
        <end position="341"/>
    </location>
</feature>
<feature type="compositionally biased region" description="Basic residues" evidence="1">
    <location>
        <begin position="357"/>
        <end position="396"/>
    </location>
</feature>
<feature type="compositionally biased region" description="Low complexity" evidence="1">
    <location>
        <begin position="952"/>
        <end position="971"/>
    </location>
</feature>
<feature type="region of interest" description="Disordered" evidence="1">
    <location>
        <begin position="683"/>
        <end position="1016"/>
    </location>
</feature>
<gene>
    <name evidence="2" type="ORF">BU14_0442s0004</name>
</gene>
<feature type="compositionally biased region" description="Low complexity" evidence="1">
    <location>
        <begin position="179"/>
        <end position="190"/>
    </location>
</feature>
<evidence type="ECO:0000313" key="2">
    <source>
        <dbReference type="EMBL" id="OSX72369.1"/>
    </source>
</evidence>
<dbReference type="EMBL" id="KV919065">
    <property type="protein sequence ID" value="OSX72369.1"/>
    <property type="molecule type" value="Genomic_DNA"/>
</dbReference>
<feature type="compositionally biased region" description="Basic and acidic residues" evidence="1">
    <location>
        <begin position="1075"/>
        <end position="1086"/>
    </location>
</feature>
<reference evidence="2 3" key="1">
    <citation type="submission" date="2017-03" db="EMBL/GenBank/DDBJ databases">
        <title>WGS assembly of Porphyra umbilicalis.</title>
        <authorList>
            <person name="Brawley S.H."/>
            <person name="Blouin N.A."/>
            <person name="Ficko-Blean E."/>
            <person name="Wheeler G.L."/>
            <person name="Lohr M."/>
            <person name="Goodson H.V."/>
            <person name="Jenkins J.W."/>
            <person name="Blaby-Haas C.E."/>
            <person name="Helliwell K.E."/>
            <person name="Chan C."/>
            <person name="Marriage T."/>
            <person name="Bhattacharya D."/>
            <person name="Klein A.S."/>
            <person name="Badis Y."/>
            <person name="Brodie J."/>
            <person name="Cao Y."/>
            <person name="Collen J."/>
            <person name="Dittami S.M."/>
            <person name="Gachon C.M."/>
            <person name="Green B.R."/>
            <person name="Karpowicz S."/>
            <person name="Kim J.W."/>
            <person name="Kudahl U."/>
            <person name="Lin S."/>
            <person name="Michel G."/>
            <person name="Mittag M."/>
            <person name="Olson B.J."/>
            <person name="Pangilinan J."/>
            <person name="Peng Y."/>
            <person name="Qiu H."/>
            <person name="Shu S."/>
            <person name="Singer J.T."/>
            <person name="Smith A.G."/>
            <person name="Sprecher B.N."/>
            <person name="Wagner V."/>
            <person name="Wang W."/>
            <person name="Wang Z.-Y."/>
            <person name="Yan J."/>
            <person name="Yarish C."/>
            <person name="Zoeuner-Riek S."/>
            <person name="Zhuang Y."/>
            <person name="Zou Y."/>
            <person name="Lindquist E.A."/>
            <person name="Grimwood J."/>
            <person name="Barry K."/>
            <person name="Rokhsar D.S."/>
            <person name="Schmutz J."/>
            <person name="Stiller J.W."/>
            <person name="Grossman A.R."/>
            <person name="Prochnik S.E."/>
        </authorList>
    </citation>
    <scope>NUCLEOTIDE SEQUENCE [LARGE SCALE GENOMIC DNA]</scope>
    <source>
        <strain evidence="2">4086291</strain>
    </source>
</reference>
<feature type="region of interest" description="Disordered" evidence="1">
    <location>
        <begin position="1357"/>
        <end position="1379"/>
    </location>
</feature>
<keyword evidence="3" id="KW-1185">Reference proteome</keyword>
<feature type="compositionally biased region" description="Basic residues" evidence="1">
    <location>
        <begin position="808"/>
        <end position="818"/>
    </location>
</feature>
<feature type="compositionally biased region" description="Basic residues" evidence="1">
    <location>
        <begin position="1045"/>
        <end position="1069"/>
    </location>
</feature>
<feature type="compositionally biased region" description="Pro residues" evidence="1">
    <location>
        <begin position="1"/>
        <end position="13"/>
    </location>
</feature>
<feature type="compositionally biased region" description="Basic and acidic residues" evidence="1">
    <location>
        <begin position="199"/>
        <end position="214"/>
    </location>
</feature>
<feature type="compositionally biased region" description="Basic and acidic residues" evidence="1">
    <location>
        <begin position="986"/>
        <end position="1011"/>
    </location>
</feature>
<feature type="compositionally biased region" description="Basic and acidic residues" evidence="1">
    <location>
        <begin position="1357"/>
        <end position="1366"/>
    </location>
</feature>
<sequence>MAAAAPPPPPPPLVALAEAGQATARRAEPSTPARGGGAPPAAGSICVWGAPLRGARHRGPWSPDRLVERRCCERRADGQKRKPVCTRTRQGAHRVYKLSAKLAAAGRTGRELRFLVLGSSAADSRVTTVSYACGSARVGISKSQTRYTDALDPPLLRAPAVPRRTPFVPWSARLPPPGRRGAVPPVAHAPGAPPRFRRLGSERGQPRPPFRHDVSVTAAGGEAGAGSAGPRLTGQTPRRGDGVPFHPPRAWGGRAPGAAAAAVPTRCRSPETQSRPVAVPPVPSPCLAGAPPSPPACVVPPIPPLASCPLPPCPTPRGRPSRPTSPPPPRGRGRVAARGVPPPLWALGRRVVHLLRRLHRRHPPRQQPRRPRLARRLRRRRPPGRRRGRHRWRRRAPAAGAVEPGGGGCARGARRAARHDAPGARGGAKNTRAGGPEPAVGVGDRRRAGGGGQEGGPHVQAAAEIQAATKQWRLVKGSGGHEGGRRGGCASAAHLKAAPATFLYQLPVSAVRLCDAHTTPPPAPAAPTAADARTPRPRASRLRSKRKRQLYTSGGGRRRRCGRPCRRATARAAHPPCPGSGTRPAGAPPPCPPLPPRTPTPVELVRHPPRPLPSNGGPLAVALAVPPTALGAAGRRGAPPTGGTKSEPPTSDSAPTTSVACTPSITCAWAARRSSDDADERAWAANSASRRSRATARRRAASMTAAAGPALGVNDGGGRGGGGGRAGGRLPRGGSGNGGRSGHLERRQPVQRGGGARVGGGQPRRRVDGHGTRPGAPRGGGRWEYRRDRRRNSGAGGGSVAVTGRTGGSRRRGRRRRTAQAAGAEEHVGEAGRGRRRCRGRPGRRCQRHKRGGAGRCHRGSGGGDSECAARGGVGAPPPPAAPSAPPPGGPAPSRYGASSVCANASASSRRPARTSSTNLTHNSRTARRGDEGRRAGWRADTPATASSMRPSTTAVKAASRSAKAAISDASNGPRGRARRTNVHQVLEDDARHRLEGSRQLRGGGGRERGRPPPRHVRLNVKEVAAGARHRRIKRQGRQLGSALAHRRRRRGALQPRLVRRPKVGHRHLPLGPHADGREEFPRDASKRNAKALAILGKRDAAVGQIPQTPNRVARGVGRSIDGADARPRKRVSVVRVVGPRAGLPAGEARQLDVPRREANSNESRRARRLHIHLIVVKRGAAFRHRHVRPHRRGVRVGEPGAGVRCHQPVVGNGHGFTRIRGGPPCRRAGGGGAEGGAVGATHPTLTQAGGGGTGTAVATAIAAVGGPASVAIGGAIGSGGAGLGIPTARLRVHDVEQIPRRLVSGTQREGSWAKVRLGQQAHDLDSAHKATPKNCTRSFTSMLTIACDNVEERRHYSDSRNDSEPRIMQLFAPKRHSR</sequence>
<feature type="region of interest" description="Disordered" evidence="1">
    <location>
        <begin position="357"/>
        <end position="460"/>
    </location>
</feature>
<feature type="compositionally biased region" description="Low complexity" evidence="1">
    <location>
        <begin position="248"/>
        <end position="262"/>
    </location>
</feature>
<feature type="region of interest" description="Disordered" evidence="1">
    <location>
        <begin position="1036"/>
        <end position="1086"/>
    </location>
</feature>
<feature type="compositionally biased region" description="Basic residues" evidence="1">
    <location>
        <begin position="834"/>
        <end position="859"/>
    </location>
</feature>
<feature type="compositionally biased region" description="Low complexity" evidence="1">
    <location>
        <begin position="892"/>
        <end position="919"/>
    </location>
</feature>
<feature type="region of interest" description="Disordered" evidence="1">
    <location>
        <begin position="630"/>
        <end position="659"/>
    </location>
</feature>
<feature type="compositionally biased region" description="Pro residues" evidence="1">
    <location>
        <begin position="876"/>
        <end position="891"/>
    </location>
</feature>
<organism evidence="2 3">
    <name type="scientific">Porphyra umbilicalis</name>
    <name type="common">Purple laver</name>
    <name type="synonym">Red alga</name>
    <dbReference type="NCBI Taxonomy" id="2786"/>
    <lineage>
        <taxon>Eukaryota</taxon>
        <taxon>Rhodophyta</taxon>
        <taxon>Bangiophyceae</taxon>
        <taxon>Bangiales</taxon>
        <taxon>Bangiaceae</taxon>
        <taxon>Porphyra</taxon>
    </lineage>
</organism>
<feature type="compositionally biased region" description="Basic residues" evidence="1">
    <location>
        <begin position="535"/>
        <end position="549"/>
    </location>
</feature>
<protein>
    <submittedName>
        <fullName evidence="2">Uncharacterized protein</fullName>
    </submittedName>
</protein>
<feature type="region of interest" description="Disordered" evidence="1">
    <location>
        <begin position="172"/>
        <end position="278"/>
    </location>
</feature>